<proteinExistence type="predicted"/>
<comment type="caution">
    <text evidence="1">The sequence shown here is derived from an EMBL/GenBank/DDBJ whole genome shotgun (WGS) entry which is preliminary data.</text>
</comment>
<keyword evidence="2" id="KW-1185">Reference proteome</keyword>
<evidence type="ECO:0000313" key="1">
    <source>
        <dbReference type="EMBL" id="KAG5184483.1"/>
    </source>
</evidence>
<evidence type="ECO:0000313" key="2">
    <source>
        <dbReference type="Proteomes" id="UP000664859"/>
    </source>
</evidence>
<dbReference type="AlphaFoldDB" id="A0A835Z154"/>
<sequence>MREQTVREEGADDRFLLFQYDEVLCGLFAYNMIRGDLCVDADWVVPDDDPWPMPLRGLPLGFLVNVVRLQRDVLYRHYPERYRMLDGLGFYWLDPVFEDWQDISVRGVGDGKPLPGPFGDILDGAKQLDSR</sequence>
<dbReference type="OrthoDB" id="66498at2759"/>
<dbReference type="PANTHER" id="PTHR37066:SF1">
    <property type="entry name" value="LNS2_PITP DOMAIN-CONTAINING PROTEIN"/>
    <property type="match status" value="1"/>
</dbReference>
<organism evidence="1 2">
    <name type="scientific">Tribonema minus</name>
    <dbReference type="NCBI Taxonomy" id="303371"/>
    <lineage>
        <taxon>Eukaryota</taxon>
        <taxon>Sar</taxon>
        <taxon>Stramenopiles</taxon>
        <taxon>Ochrophyta</taxon>
        <taxon>PX clade</taxon>
        <taxon>Xanthophyceae</taxon>
        <taxon>Tribonematales</taxon>
        <taxon>Tribonemataceae</taxon>
        <taxon>Tribonema</taxon>
    </lineage>
</organism>
<name>A0A835Z154_9STRA</name>
<accession>A0A835Z154</accession>
<reference evidence="1" key="1">
    <citation type="submission" date="2021-02" db="EMBL/GenBank/DDBJ databases">
        <title>First Annotated Genome of the Yellow-green Alga Tribonema minus.</title>
        <authorList>
            <person name="Mahan K.M."/>
        </authorList>
    </citation>
    <scope>NUCLEOTIDE SEQUENCE</scope>
    <source>
        <strain evidence="1">UTEX B ZZ1240</strain>
    </source>
</reference>
<gene>
    <name evidence="1" type="ORF">JKP88DRAFT_354425</name>
</gene>
<dbReference type="Proteomes" id="UP000664859">
    <property type="component" value="Unassembled WGS sequence"/>
</dbReference>
<dbReference type="PANTHER" id="PTHR37066">
    <property type="entry name" value="HELICASE-ASSOCIATED"/>
    <property type="match status" value="1"/>
</dbReference>
<protein>
    <submittedName>
        <fullName evidence="1">Uncharacterized protein</fullName>
    </submittedName>
</protein>
<dbReference type="EMBL" id="JAFCMP010000164">
    <property type="protein sequence ID" value="KAG5184483.1"/>
    <property type="molecule type" value="Genomic_DNA"/>
</dbReference>